<evidence type="ECO:0000256" key="3">
    <source>
        <dbReference type="ARBA" id="ARBA00022771"/>
    </source>
</evidence>
<organism evidence="12 13">
    <name type="scientific">Gasterosteus aculeatus aculeatus</name>
    <name type="common">three-spined stickleback</name>
    <dbReference type="NCBI Taxonomy" id="481459"/>
    <lineage>
        <taxon>Eukaryota</taxon>
        <taxon>Metazoa</taxon>
        <taxon>Chordata</taxon>
        <taxon>Craniata</taxon>
        <taxon>Vertebrata</taxon>
        <taxon>Euteleostomi</taxon>
        <taxon>Actinopterygii</taxon>
        <taxon>Neopterygii</taxon>
        <taxon>Teleostei</taxon>
        <taxon>Neoteleostei</taxon>
        <taxon>Acanthomorphata</taxon>
        <taxon>Eupercaria</taxon>
        <taxon>Perciformes</taxon>
        <taxon>Cottioidei</taxon>
        <taxon>Gasterosteales</taxon>
        <taxon>Gasterosteidae</taxon>
        <taxon>Gasterosteus</taxon>
    </lineage>
</organism>
<dbReference type="GO" id="GO:0003677">
    <property type="term" value="F:DNA binding"/>
    <property type="evidence" value="ECO:0007669"/>
    <property type="project" value="UniProtKB-UniRule"/>
</dbReference>
<dbReference type="InterPro" id="IPR052224">
    <property type="entry name" value="THAP_domain_protein"/>
</dbReference>
<reference evidence="12" key="3">
    <citation type="submission" date="2025-09" db="UniProtKB">
        <authorList>
            <consortium name="Ensembl"/>
        </authorList>
    </citation>
    <scope>IDENTIFICATION</scope>
</reference>
<dbReference type="AlphaFoldDB" id="A0AAQ4QKC4"/>
<evidence type="ECO:0000313" key="13">
    <source>
        <dbReference type="Proteomes" id="UP000007635"/>
    </source>
</evidence>
<keyword evidence="10" id="KW-0732">Signal</keyword>
<keyword evidence="7" id="KW-0539">Nucleus</keyword>
<evidence type="ECO:0000256" key="4">
    <source>
        <dbReference type="ARBA" id="ARBA00022833"/>
    </source>
</evidence>
<dbReference type="PANTHER" id="PTHR46927">
    <property type="entry name" value="AGAP005574-PA"/>
    <property type="match status" value="1"/>
</dbReference>
<feature type="signal peptide" evidence="10">
    <location>
        <begin position="1"/>
        <end position="22"/>
    </location>
</feature>
<reference evidence="12" key="2">
    <citation type="submission" date="2025-08" db="UniProtKB">
        <authorList>
            <consortium name="Ensembl"/>
        </authorList>
    </citation>
    <scope>IDENTIFICATION</scope>
</reference>
<dbReference type="InterPro" id="IPR006612">
    <property type="entry name" value="THAP_Znf"/>
</dbReference>
<evidence type="ECO:0000313" key="12">
    <source>
        <dbReference type="Ensembl" id="ENSGACP00000050591.1"/>
    </source>
</evidence>
<dbReference type="SMART" id="SM00692">
    <property type="entry name" value="DM3"/>
    <property type="match status" value="1"/>
</dbReference>
<dbReference type="Proteomes" id="UP000007635">
    <property type="component" value="Chromosome IV"/>
</dbReference>
<evidence type="ECO:0000256" key="6">
    <source>
        <dbReference type="ARBA" id="ARBA00023125"/>
    </source>
</evidence>
<evidence type="ECO:0000256" key="10">
    <source>
        <dbReference type="SAM" id="SignalP"/>
    </source>
</evidence>
<keyword evidence="3 9" id="KW-0863">Zinc-finger</keyword>
<evidence type="ECO:0000256" key="9">
    <source>
        <dbReference type="PROSITE-ProRule" id="PRU00309"/>
    </source>
</evidence>
<keyword evidence="2" id="KW-0479">Metal-binding</keyword>
<feature type="chain" id="PRO_5042931398" description="THAP domain-containing protein 5" evidence="10">
    <location>
        <begin position="23"/>
        <end position="372"/>
    </location>
</feature>
<dbReference type="PANTHER" id="PTHR46927:SF1">
    <property type="entry name" value="THAP DOMAIN-CONTAINING PROTEIN 5"/>
    <property type="match status" value="1"/>
</dbReference>
<evidence type="ECO:0000256" key="2">
    <source>
        <dbReference type="ARBA" id="ARBA00022723"/>
    </source>
</evidence>
<dbReference type="GO" id="GO:0008270">
    <property type="term" value="F:zinc ion binding"/>
    <property type="evidence" value="ECO:0007669"/>
    <property type="project" value="UniProtKB-KW"/>
</dbReference>
<comment type="subcellular location">
    <subcellularLocation>
        <location evidence="1">Nucleus</location>
    </subcellularLocation>
</comment>
<name>A0AAQ4QKC4_GASAC</name>
<accession>A0AAQ4QKC4</accession>
<evidence type="ECO:0000256" key="1">
    <source>
        <dbReference type="ARBA" id="ARBA00004123"/>
    </source>
</evidence>
<dbReference type="SUPFAM" id="SSF57716">
    <property type="entry name" value="Glucocorticoid receptor-like (DNA-binding domain)"/>
    <property type="match status" value="1"/>
</dbReference>
<reference evidence="12 13" key="1">
    <citation type="journal article" date="2021" name="G3 (Bethesda)">
        <title>Improved contiguity of the threespine stickleback genome using long-read sequencing.</title>
        <authorList>
            <person name="Nath S."/>
            <person name="Shaw D.E."/>
            <person name="White M.A."/>
        </authorList>
    </citation>
    <scope>NUCLEOTIDE SEQUENCE [LARGE SCALE GENOMIC DNA]</scope>
    <source>
        <strain evidence="12 13">Lake Benthic</strain>
    </source>
</reference>
<dbReference type="GeneTree" id="ENSGT00940000164630"/>
<dbReference type="Ensembl" id="ENSGACT00000040730.1">
    <property type="protein sequence ID" value="ENSGACP00000050591.1"/>
    <property type="gene ID" value="ENSGACG00000023507.1"/>
</dbReference>
<evidence type="ECO:0000256" key="5">
    <source>
        <dbReference type="ARBA" id="ARBA00023054"/>
    </source>
</evidence>
<sequence>MHILPSLLYIIISALLSVVNLTLQPRTLYSCFPADMPRYCAVKVCRNRGGTASRQDNKRISFYPFPLQDKPRLQKWVDNMKRGEWTPSRHQYLCSEHFTEDCFDVRWGIRYLKNTAIPTMFLCAEDDAEEKVTRIKRSPKAKPLTFDIDSTLSKRPLVFSGSCKNVQPCTPNSIAAEAAEMAFELPPVSAIAGQSDLTEMRTAPCDLPGDSRRPTVSYLALSPCSDARPQDQAESTVTVLCCESLGLLSDGEENAQASALKAALGQTYSFVPVQMVEGEPAACFSERTGPCEREHISLCEHSYCRSDTDKEELWRKILSLHAKILELDHREESTLTKIHALETEVALLKRDGVVFKAKQKILEDYISSMLIV</sequence>
<proteinExistence type="predicted"/>
<keyword evidence="13" id="KW-1185">Reference proteome</keyword>
<evidence type="ECO:0000256" key="7">
    <source>
        <dbReference type="ARBA" id="ARBA00023242"/>
    </source>
</evidence>
<feature type="domain" description="THAP-type" evidence="11">
    <location>
        <begin position="36"/>
        <end position="121"/>
    </location>
</feature>
<dbReference type="PROSITE" id="PS50950">
    <property type="entry name" value="ZF_THAP"/>
    <property type="match status" value="1"/>
</dbReference>
<dbReference type="GO" id="GO:0005634">
    <property type="term" value="C:nucleus"/>
    <property type="evidence" value="ECO:0007669"/>
    <property type="project" value="UniProtKB-SubCell"/>
</dbReference>
<keyword evidence="6 9" id="KW-0238">DNA-binding</keyword>
<dbReference type="Pfam" id="PF05485">
    <property type="entry name" value="THAP"/>
    <property type="match status" value="1"/>
</dbReference>
<keyword evidence="4" id="KW-0862">Zinc</keyword>
<evidence type="ECO:0000259" key="11">
    <source>
        <dbReference type="PROSITE" id="PS50950"/>
    </source>
</evidence>
<protein>
    <recommendedName>
        <fullName evidence="8">THAP domain-containing protein 5</fullName>
    </recommendedName>
</protein>
<keyword evidence="5" id="KW-0175">Coiled coil</keyword>
<dbReference type="SMART" id="SM00980">
    <property type="entry name" value="THAP"/>
    <property type="match status" value="1"/>
</dbReference>
<evidence type="ECO:0000256" key="8">
    <source>
        <dbReference type="ARBA" id="ARBA00039526"/>
    </source>
</evidence>